<reference evidence="1" key="1">
    <citation type="submission" date="2023-07" db="EMBL/GenBank/DDBJ databases">
        <title>Chromosome-level genome assembly of Artemia franciscana.</title>
        <authorList>
            <person name="Jo E."/>
        </authorList>
    </citation>
    <scope>NUCLEOTIDE SEQUENCE</scope>
    <source>
        <tissue evidence="1">Whole body</tissue>
    </source>
</reference>
<comment type="caution">
    <text evidence="1">The sequence shown here is derived from an EMBL/GenBank/DDBJ whole genome shotgun (WGS) entry which is preliminary data.</text>
</comment>
<proteinExistence type="predicted"/>
<evidence type="ECO:0000313" key="1">
    <source>
        <dbReference type="EMBL" id="KAK2710268.1"/>
    </source>
</evidence>
<keyword evidence="2" id="KW-1185">Reference proteome</keyword>
<evidence type="ECO:0000313" key="2">
    <source>
        <dbReference type="Proteomes" id="UP001187531"/>
    </source>
</evidence>
<dbReference type="SUPFAM" id="SSF56672">
    <property type="entry name" value="DNA/RNA polymerases"/>
    <property type="match status" value="1"/>
</dbReference>
<accession>A0AA88HJM7</accession>
<dbReference type="PANTHER" id="PTHR37984:SF8">
    <property type="entry name" value="CCHC-TYPE DOMAIN-CONTAINING PROTEIN"/>
    <property type="match status" value="1"/>
</dbReference>
<dbReference type="AlphaFoldDB" id="A0AA88HJM7"/>
<dbReference type="GO" id="GO:0071897">
    <property type="term" value="P:DNA biosynthetic process"/>
    <property type="evidence" value="ECO:0007669"/>
    <property type="project" value="UniProtKB-ARBA"/>
</dbReference>
<dbReference type="InterPro" id="IPR043502">
    <property type="entry name" value="DNA/RNA_pol_sf"/>
</dbReference>
<dbReference type="EMBL" id="JAVRJZ010000017">
    <property type="protein sequence ID" value="KAK2710268.1"/>
    <property type="molecule type" value="Genomic_DNA"/>
</dbReference>
<gene>
    <name evidence="1" type="ORF">QYM36_013795</name>
</gene>
<dbReference type="PANTHER" id="PTHR37984">
    <property type="entry name" value="PROTEIN CBG26694"/>
    <property type="match status" value="1"/>
</dbReference>
<dbReference type="Proteomes" id="UP001187531">
    <property type="component" value="Unassembled WGS sequence"/>
</dbReference>
<name>A0AA88HJM7_ARTSF</name>
<sequence length="264" mass="29927">MFETTQAQLRMFYEGSIKKNDSIRRMNRPPSLRNDKFKTTSPRSRKCYFCGGSYSPNHACRAKGKTCTKCCKPNHLASVYRSNKVVNVVSGTTTALENSDHEDKIFLHEVSETNDKKEAIVSHTIKAQLPVSFKVDIGAQANFLPVKDFDMLSSKPEMTKAKQKLTSCRDGRIPFQGTCTVSCAYEQSRPSNQQLYIDGAIPKFYPVRKIPSALRGKLKAELDRMEKDYVIEKLTVPTEWVNSMVAVQHKDDTFRLCIDPVDLN</sequence>
<protein>
    <submittedName>
        <fullName evidence="1">Uncharacterized protein</fullName>
    </submittedName>
</protein>
<dbReference type="InterPro" id="IPR050951">
    <property type="entry name" value="Retrovirus_Pol_polyprotein"/>
</dbReference>
<organism evidence="1 2">
    <name type="scientific">Artemia franciscana</name>
    <name type="common">Brine shrimp</name>
    <name type="synonym">Artemia sanfranciscana</name>
    <dbReference type="NCBI Taxonomy" id="6661"/>
    <lineage>
        <taxon>Eukaryota</taxon>
        <taxon>Metazoa</taxon>
        <taxon>Ecdysozoa</taxon>
        <taxon>Arthropoda</taxon>
        <taxon>Crustacea</taxon>
        <taxon>Branchiopoda</taxon>
        <taxon>Anostraca</taxon>
        <taxon>Artemiidae</taxon>
        <taxon>Artemia</taxon>
    </lineage>
</organism>
<dbReference type="Gene3D" id="3.10.10.10">
    <property type="entry name" value="HIV Type 1 Reverse Transcriptase, subunit A, domain 1"/>
    <property type="match status" value="1"/>
</dbReference>